<feature type="domain" description="Transposase IS110-like N-terminal" evidence="2">
    <location>
        <begin position="23"/>
        <end position="167"/>
    </location>
</feature>
<comment type="caution">
    <text evidence="4">The sequence shown here is derived from an EMBL/GenBank/DDBJ whole genome shotgun (WGS) entry which is preliminary data.</text>
</comment>
<keyword evidence="5" id="KW-1185">Reference proteome</keyword>
<evidence type="ECO:0000259" key="2">
    <source>
        <dbReference type="Pfam" id="PF01548"/>
    </source>
</evidence>
<gene>
    <name evidence="4" type="ORF">FEE96_23175</name>
</gene>
<feature type="domain" description="Transposase IS116/IS110/IS902 C-terminal" evidence="3">
    <location>
        <begin position="207"/>
        <end position="285"/>
    </location>
</feature>
<dbReference type="EMBL" id="VAUA01000017">
    <property type="protein sequence ID" value="TLP54983.1"/>
    <property type="molecule type" value="Genomic_DNA"/>
</dbReference>
<dbReference type="InterPro" id="IPR047650">
    <property type="entry name" value="Transpos_IS110"/>
</dbReference>
<reference evidence="4 5" key="1">
    <citation type="submission" date="2019-05" db="EMBL/GenBank/DDBJ databases">
        <title>Draft genome sequence of Pelagicola sp. DSW4-44.</title>
        <authorList>
            <person name="Oh J."/>
        </authorList>
    </citation>
    <scope>NUCLEOTIDE SEQUENCE [LARGE SCALE GENOMIC DNA]</scope>
    <source>
        <strain evidence="4 5">DSW4-44</strain>
    </source>
</reference>
<evidence type="ECO:0000259" key="3">
    <source>
        <dbReference type="Pfam" id="PF02371"/>
    </source>
</evidence>
<dbReference type="PANTHER" id="PTHR33055">
    <property type="entry name" value="TRANSPOSASE FOR INSERTION SEQUENCE ELEMENT IS1111A"/>
    <property type="match status" value="1"/>
</dbReference>
<accession>A0ABY2UN97</accession>
<name>A0ABY2UN97_9RHOB</name>
<dbReference type="Proteomes" id="UP000305041">
    <property type="component" value="Unassembled WGS sequence"/>
</dbReference>
<evidence type="ECO:0000313" key="5">
    <source>
        <dbReference type="Proteomes" id="UP000305041"/>
    </source>
</evidence>
<dbReference type="PANTHER" id="PTHR33055:SF13">
    <property type="entry name" value="TRANSPOSASE"/>
    <property type="match status" value="1"/>
</dbReference>
<keyword evidence="1" id="KW-0175">Coiled coil</keyword>
<sequence>MKENLRMSRTQDQINQPAATHYAGIDVSKDKLDFAIHNTDIHLTVPNSRRGLQKLIRQCILHSVELLVLEPTGKFHRLTHELFHEAEIPVAVVNPFRSRKFADSMGQLAKTDKIDAQILARYAALIKPRSSAPISDRNSALKELQAGRRQLVDEIGDLKRKLKASLHSLPIRQLKARLKLAEKQKSALEEEVSNLIQSETGLKSKFQILTSIPNIGSTTATLMLADLSELGQVNCRQIAALVGVAPMNWDGGTRQGSRITRRGRPHIRKALYMCAVSAIGRPGSHADSYRRLIQRGKPPKVALTAIMRKLVILANTLIAEKRHWRPSKP</sequence>
<protein>
    <submittedName>
        <fullName evidence="4">IS110 family transposase</fullName>
    </submittedName>
</protein>
<dbReference type="Pfam" id="PF01548">
    <property type="entry name" value="DEDD_Tnp_IS110"/>
    <property type="match status" value="1"/>
</dbReference>
<evidence type="ECO:0000256" key="1">
    <source>
        <dbReference type="SAM" id="Coils"/>
    </source>
</evidence>
<dbReference type="InterPro" id="IPR003346">
    <property type="entry name" value="Transposase_20"/>
</dbReference>
<dbReference type="NCBIfam" id="NF033542">
    <property type="entry name" value="transpos_IS110"/>
    <property type="match status" value="1"/>
</dbReference>
<feature type="coiled-coil region" evidence="1">
    <location>
        <begin position="141"/>
        <end position="198"/>
    </location>
</feature>
<evidence type="ECO:0000313" key="4">
    <source>
        <dbReference type="EMBL" id="TLP54983.1"/>
    </source>
</evidence>
<dbReference type="InterPro" id="IPR002525">
    <property type="entry name" value="Transp_IS110-like_N"/>
</dbReference>
<proteinExistence type="predicted"/>
<organism evidence="4 5">
    <name type="scientific">Parasedimentitalea maritima</name>
    <dbReference type="NCBI Taxonomy" id="2578117"/>
    <lineage>
        <taxon>Bacteria</taxon>
        <taxon>Pseudomonadati</taxon>
        <taxon>Pseudomonadota</taxon>
        <taxon>Alphaproteobacteria</taxon>
        <taxon>Rhodobacterales</taxon>
        <taxon>Paracoccaceae</taxon>
        <taxon>Parasedimentitalea</taxon>
    </lineage>
</organism>
<dbReference type="Pfam" id="PF02371">
    <property type="entry name" value="Transposase_20"/>
    <property type="match status" value="1"/>
</dbReference>